<name>A0ABV7IZB7_9RHOB</name>
<comment type="caution">
    <text evidence="5">The sequence shown here is derived from an EMBL/GenBank/DDBJ whole genome shotgun (WGS) entry which is preliminary data.</text>
</comment>
<sequence>MIRMLLLVILLPFGAWAQGMPQPLSDTVSDFAGVLNAAEKADLTTTLKKARDETGVQIVVVVMEARALYGGAGQSIETYAKNLFNGWGVGDKTRNDGVMILVARQDREMRIALGAGYDAVYDGLAQRVIDREMLPEFRNNRFAQGIKAGTQAVIDRIARPFASHNPPPQQSDYSRILGILPFLLFAVACCGVAFGSQIGDVAIRFRACPNCGQRSLSRSRKQLTQATEFMRATGVQTTLCRTCGYKHEEPHEFPRISSSSGSDSSGFGGGRSSGGGASGRW</sequence>
<evidence type="ECO:0000256" key="3">
    <source>
        <dbReference type="SAM" id="SignalP"/>
    </source>
</evidence>
<dbReference type="RefSeq" id="WP_380071855.1">
    <property type="nucleotide sequence ID" value="NZ_JBHRTO010000001.1"/>
</dbReference>
<gene>
    <name evidence="5" type="ORF">ACFOGH_04410</name>
</gene>
<dbReference type="EMBL" id="JBHRTO010000001">
    <property type="protein sequence ID" value="MFC3180224.1"/>
    <property type="molecule type" value="Genomic_DNA"/>
</dbReference>
<evidence type="ECO:0000259" key="4">
    <source>
        <dbReference type="Pfam" id="PF04536"/>
    </source>
</evidence>
<feature type="chain" id="PRO_5045455600" evidence="3">
    <location>
        <begin position="18"/>
        <end position="281"/>
    </location>
</feature>
<organism evidence="5 6">
    <name type="scientific">Cypionkella sinensis</name>
    <dbReference type="NCBI Taxonomy" id="1756043"/>
    <lineage>
        <taxon>Bacteria</taxon>
        <taxon>Pseudomonadati</taxon>
        <taxon>Pseudomonadota</taxon>
        <taxon>Alphaproteobacteria</taxon>
        <taxon>Rhodobacterales</taxon>
        <taxon>Paracoccaceae</taxon>
        <taxon>Cypionkella</taxon>
    </lineage>
</organism>
<evidence type="ECO:0000256" key="2">
    <source>
        <dbReference type="SAM" id="Phobius"/>
    </source>
</evidence>
<keyword evidence="2" id="KW-0812">Transmembrane</keyword>
<reference evidence="6" key="1">
    <citation type="journal article" date="2019" name="Int. J. Syst. Evol. Microbiol.">
        <title>The Global Catalogue of Microorganisms (GCM) 10K type strain sequencing project: providing services to taxonomists for standard genome sequencing and annotation.</title>
        <authorList>
            <consortium name="The Broad Institute Genomics Platform"/>
            <consortium name="The Broad Institute Genome Sequencing Center for Infectious Disease"/>
            <person name="Wu L."/>
            <person name="Ma J."/>
        </authorList>
    </citation>
    <scope>NUCLEOTIDE SEQUENCE [LARGE SCALE GENOMIC DNA]</scope>
    <source>
        <strain evidence="6">KCTC 52039</strain>
    </source>
</reference>
<feature type="transmembrane region" description="Helical" evidence="2">
    <location>
        <begin position="176"/>
        <end position="196"/>
    </location>
</feature>
<evidence type="ECO:0000313" key="6">
    <source>
        <dbReference type="Proteomes" id="UP001595547"/>
    </source>
</evidence>
<dbReference type="PANTHER" id="PTHR30373">
    <property type="entry name" value="UPF0603 PROTEIN YGCG"/>
    <property type="match status" value="1"/>
</dbReference>
<keyword evidence="3" id="KW-0732">Signal</keyword>
<feature type="compositionally biased region" description="Gly residues" evidence="1">
    <location>
        <begin position="266"/>
        <end position="281"/>
    </location>
</feature>
<dbReference type="PANTHER" id="PTHR30373:SF2">
    <property type="entry name" value="UPF0603 PROTEIN YGCG"/>
    <property type="match status" value="1"/>
</dbReference>
<feature type="signal peptide" evidence="3">
    <location>
        <begin position="1"/>
        <end position="17"/>
    </location>
</feature>
<dbReference type="Proteomes" id="UP001595547">
    <property type="component" value="Unassembled WGS sequence"/>
</dbReference>
<keyword evidence="2" id="KW-1133">Transmembrane helix</keyword>
<evidence type="ECO:0000313" key="5">
    <source>
        <dbReference type="EMBL" id="MFC3180224.1"/>
    </source>
</evidence>
<accession>A0ABV7IZB7</accession>
<dbReference type="Pfam" id="PF04536">
    <property type="entry name" value="TPM_phosphatase"/>
    <property type="match status" value="1"/>
</dbReference>
<keyword evidence="2" id="KW-0472">Membrane</keyword>
<keyword evidence="6" id="KW-1185">Reference proteome</keyword>
<feature type="domain" description="TPM" evidence="4">
    <location>
        <begin position="28"/>
        <end position="155"/>
    </location>
</feature>
<dbReference type="InterPro" id="IPR007621">
    <property type="entry name" value="TPM_dom"/>
</dbReference>
<evidence type="ECO:0000256" key="1">
    <source>
        <dbReference type="SAM" id="MobiDB-lite"/>
    </source>
</evidence>
<dbReference type="Gene3D" id="3.10.310.50">
    <property type="match status" value="1"/>
</dbReference>
<proteinExistence type="predicted"/>
<protein>
    <submittedName>
        <fullName evidence="5">TPM domain-containing protein</fullName>
    </submittedName>
</protein>
<feature type="region of interest" description="Disordered" evidence="1">
    <location>
        <begin position="250"/>
        <end position="281"/>
    </location>
</feature>